<proteinExistence type="predicted"/>
<dbReference type="GeneTree" id="ENSGT01040000244729"/>
<feature type="region of interest" description="Disordered" evidence="1">
    <location>
        <begin position="82"/>
        <end position="101"/>
    </location>
</feature>
<evidence type="ECO:0000256" key="1">
    <source>
        <dbReference type="SAM" id="MobiDB-lite"/>
    </source>
</evidence>
<accession>A0A803XL08</accession>
<dbReference type="Proteomes" id="UP000001645">
    <property type="component" value="Chromosome 10"/>
</dbReference>
<sequence length="131" mass="14103">MQCSPPSLWLSSHCPYRLTPHFSPGWKSSLLLEILSKSSPRCPLQCFHGSDPILFSLGSKNSILKDAMAAGTPKSILLSASIKREGDSPTASPHSSDDIHHSDRYQVSRQASSLLSAVCGSQQLSIHSACL</sequence>
<name>A0A803XL08_MELGA</name>
<protein>
    <submittedName>
        <fullName evidence="2">Uncharacterized protein</fullName>
    </submittedName>
</protein>
<organism evidence="2 3">
    <name type="scientific">Meleagris gallopavo</name>
    <name type="common">Wild turkey</name>
    <dbReference type="NCBI Taxonomy" id="9103"/>
    <lineage>
        <taxon>Eukaryota</taxon>
        <taxon>Metazoa</taxon>
        <taxon>Chordata</taxon>
        <taxon>Craniata</taxon>
        <taxon>Vertebrata</taxon>
        <taxon>Euteleostomi</taxon>
        <taxon>Archelosauria</taxon>
        <taxon>Archosauria</taxon>
        <taxon>Dinosauria</taxon>
        <taxon>Saurischia</taxon>
        <taxon>Theropoda</taxon>
        <taxon>Coelurosauria</taxon>
        <taxon>Aves</taxon>
        <taxon>Neognathae</taxon>
        <taxon>Galloanserae</taxon>
        <taxon>Galliformes</taxon>
        <taxon>Phasianidae</taxon>
        <taxon>Meleagridinae</taxon>
        <taxon>Meleagris</taxon>
    </lineage>
</organism>
<reference evidence="2" key="3">
    <citation type="submission" date="2025-09" db="UniProtKB">
        <authorList>
            <consortium name="Ensembl"/>
        </authorList>
    </citation>
    <scope>IDENTIFICATION</scope>
</reference>
<keyword evidence="3" id="KW-1185">Reference proteome</keyword>
<dbReference type="InParanoid" id="A0A803XL08"/>
<evidence type="ECO:0000313" key="2">
    <source>
        <dbReference type="Ensembl" id="ENSMGAP00000020204.1"/>
    </source>
</evidence>
<dbReference type="Ensembl" id="ENSMGAT00000022707.1">
    <property type="protein sequence ID" value="ENSMGAP00000020204.1"/>
    <property type="gene ID" value="ENSMGAG00000019787.1"/>
</dbReference>
<dbReference type="AlphaFoldDB" id="A0A803XL08"/>
<evidence type="ECO:0000313" key="3">
    <source>
        <dbReference type="Proteomes" id="UP000001645"/>
    </source>
</evidence>
<reference evidence="2" key="2">
    <citation type="submission" date="2025-08" db="UniProtKB">
        <authorList>
            <consortium name="Ensembl"/>
        </authorList>
    </citation>
    <scope>IDENTIFICATION</scope>
</reference>
<reference evidence="2 3" key="1">
    <citation type="journal article" date="2010" name="PLoS Biol.">
        <title>Multi-platform next-generation sequencing of the domestic turkey (Meleagris gallopavo): genome assembly and analysis.</title>
        <authorList>
            <person name="Dalloul R.A."/>
            <person name="Long J.A."/>
            <person name="Zimin A.V."/>
            <person name="Aslam L."/>
            <person name="Beal K."/>
            <person name="Blomberg L.A."/>
            <person name="Bouffard P."/>
            <person name="Burt D.W."/>
            <person name="Crasta O."/>
            <person name="Crooijmans R.P."/>
            <person name="Cooper K."/>
            <person name="Coulombe R.A."/>
            <person name="De S."/>
            <person name="Delany M.E."/>
            <person name="Dodgson J.B."/>
            <person name="Dong J.J."/>
            <person name="Evans C."/>
            <person name="Frederickson K.M."/>
            <person name="Flicek P."/>
            <person name="Florea L."/>
            <person name="Folkerts O."/>
            <person name="Groenen M.A."/>
            <person name="Harkins T.T."/>
            <person name="Herrero J."/>
            <person name="Hoffmann S."/>
            <person name="Megens H.J."/>
            <person name="Jiang A."/>
            <person name="de Jong P."/>
            <person name="Kaiser P."/>
            <person name="Kim H."/>
            <person name="Kim K.W."/>
            <person name="Kim S."/>
            <person name="Langenberger D."/>
            <person name="Lee M.K."/>
            <person name="Lee T."/>
            <person name="Mane S."/>
            <person name="Marcais G."/>
            <person name="Marz M."/>
            <person name="McElroy A.P."/>
            <person name="Modise T."/>
            <person name="Nefedov M."/>
            <person name="Notredame C."/>
            <person name="Paton I.R."/>
            <person name="Payne W.S."/>
            <person name="Pertea G."/>
            <person name="Prickett D."/>
            <person name="Puiu D."/>
            <person name="Qioa D."/>
            <person name="Raineri E."/>
            <person name="Ruffier M."/>
            <person name="Salzberg S.L."/>
            <person name="Schatz M.C."/>
            <person name="Scheuring C."/>
            <person name="Schmidt C.J."/>
            <person name="Schroeder S."/>
            <person name="Searle S.M."/>
            <person name="Smith E.J."/>
            <person name="Smith J."/>
            <person name="Sonstegard T.S."/>
            <person name="Stadler P.F."/>
            <person name="Tafer H."/>
            <person name="Tu Z.J."/>
            <person name="Van Tassell C.P."/>
            <person name="Vilella A.J."/>
            <person name="Williams K.P."/>
            <person name="Yorke J.A."/>
            <person name="Zhang L."/>
            <person name="Zhang H.B."/>
            <person name="Zhang X."/>
            <person name="Zhang Y."/>
            <person name="Reed K.M."/>
        </authorList>
    </citation>
    <scope>NUCLEOTIDE SEQUENCE [LARGE SCALE GENOMIC DNA]</scope>
</reference>